<protein>
    <submittedName>
        <fullName evidence="3">Aldo/keto reductase</fullName>
    </submittedName>
</protein>
<keyword evidence="1" id="KW-0560">Oxidoreductase</keyword>
<proteinExistence type="predicted"/>
<name>A0ABN6M4V7_9BACT</name>
<evidence type="ECO:0000313" key="3">
    <source>
        <dbReference type="EMBL" id="BDD87918.1"/>
    </source>
</evidence>
<dbReference type="InterPro" id="IPR050523">
    <property type="entry name" value="AKR_Detox_Biosynth"/>
</dbReference>
<dbReference type="Gene3D" id="3.20.20.100">
    <property type="entry name" value="NADP-dependent oxidoreductase domain"/>
    <property type="match status" value="1"/>
</dbReference>
<dbReference type="Proteomes" id="UP000830055">
    <property type="component" value="Chromosome"/>
</dbReference>
<dbReference type="InterPro" id="IPR036812">
    <property type="entry name" value="NAD(P)_OxRdtase_dom_sf"/>
</dbReference>
<feature type="domain" description="NADP-dependent oxidoreductase" evidence="2">
    <location>
        <begin position="15"/>
        <end position="305"/>
    </location>
</feature>
<reference evidence="3 4" key="1">
    <citation type="submission" date="2022-01" db="EMBL/GenBank/DDBJ databases">
        <title>Desulfofustis limnae sp. nov., a novel mesophilic sulfate-reducing bacterium isolated from marsh soil.</title>
        <authorList>
            <person name="Watanabe M."/>
            <person name="Takahashi A."/>
            <person name="Kojima H."/>
            <person name="Fukui M."/>
        </authorList>
    </citation>
    <scope>NUCLEOTIDE SEQUENCE [LARGE SCALE GENOMIC DNA]</scope>
    <source>
        <strain evidence="3 4">PPLL</strain>
    </source>
</reference>
<dbReference type="PANTHER" id="PTHR43364:SF4">
    <property type="entry name" value="NAD(P)-LINKED OXIDOREDUCTASE SUPERFAMILY PROTEIN"/>
    <property type="match status" value="1"/>
</dbReference>
<dbReference type="InterPro" id="IPR023210">
    <property type="entry name" value="NADP_OxRdtase_dom"/>
</dbReference>
<dbReference type="SUPFAM" id="SSF51430">
    <property type="entry name" value="NAD(P)-linked oxidoreductase"/>
    <property type="match status" value="1"/>
</dbReference>
<evidence type="ECO:0000256" key="1">
    <source>
        <dbReference type="ARBA" id="ARBA00023002"/>
    </source>
</evidence>
<evidence type="ECO:0000259" key="2">
    <source>
        <dbReference type="Pfam" id="PF00248"/>
    </source>
</evidence>
<dbReference type="EMBL" id="AP025516">
    <property type="protein sequence ID" value="BDD87918.1"/>
    <property type="molecule type" value="Genomic_DNA"/>
</dbReference>
<gene>
    <name evidence="3" type="ORF">DPPLL_22830</name>
</gene>
<keyword evidence="4" id="KW-1185">Reference proteome</keyword>
<sequence>MHYRYLGTTGIQVSKLCMGTMTFGNEADEAESTAMFRRCRDAGINTFDCANVYSQGRAEEILGSLIAGCREELIIISKGWGQMGGDINARGASRRNLIASVEASLRRLRTSWIDLYFLHRFDPHTPLEETLSTLDDLVRQGKIRYIGASNFAAWQVALGLGVSALHDWSAFCCMQPMYNLVKRQAEVELLPLAQSARLGVLSYNPLGGGLLTGKYGMEIASSDNRLGRLATYARRYGDQWMLEAAVKYVDFARTNGYNPVSLAVAWVAAHPAVTAPIIGARTTKQLEDSLNALAIEMDPELYHRLATLTPTPPPATDRTDDLKP</sequence>
<dbReference type="Pfam" id="PF00248">
    <property type="entry name" value="Aldo_ket_red"/>
    <property type="match status" value="1"/>
</dbReference>
<dbReference type="CDD" id="cd19087">
    <property type="entry name" value="AKR_AKR12A1_B1_C1"/>
    <property type="match status" value="1"/>
</dbReference>
<dbReference type="RefSeq" id="WP_284151319.1">
    <property type="nucleotide sequence ID" value="NZ_AP025516.1"/>
</dbReference>
<evidence type="ECO:0000313" key="4">
    <source>
        <dbReference type="Proteomes" id="UP000830055"/>
    </source>
</evidence>
<dbReference type="PANTHER" id="PTHR43364">
    <property type="entry name" value="NADH-SPECIFIC METHYLGLYOXAL REDUCTASE-RELATED"/>
    <property type="match status" value="1"/>
</dbReference>
<organism evidence="3 4">
    <name type="scientific">Desulfofustis limnaeus</name>
    <dbReference type="NCBI Taxonomy" id="2740163"/>
    <lineage>
        <taxon>Bacteria</taxon>
        <taxon>Pseudomonadati</taxon>
        <taxon>Thermodesulfobacteriota</taxon>
        <taxon>Desulfobulbia</taxon>
        <taxon>Desulfobulbales</taxon>
        <taxon>Desulfocapsaceae</taxon>
        <taxon>Desulfofustis</taxon>
    </lineage>
</organism>
<accession>A0ABN6M4V7</accession>